<feature type="signal peptide" evidence="2">
    <location>
        <begin position="1"/>
        <end position="16"/>
    </location>
</feature>
<proteinExistence type="predicted"/>
<sequence>MGICSRLLLLHGRTRALTRCCGLVAGVGSEAPGPGLRGAPPRRCGETGSGRSSSAAAGGGKALHPGLGALGRSSVGPWMSATVPDAEAPAPGAGALISRLAALASRATHGGTVRQPALMVRKQVATTDFEGEEASRR</sequence>
<keyword evidence="2" id="KW-0732">Signal</keyword>
<feature type="compositionally biased region" description="Low complexity" evidence="1">
    <location>
        <begin position="32"/>
        <end position="42"/>
    </location>
</feature>
<accession>A0A811N9F8</accession>
<reference evidence="3" key="1">
    <citation type="submission" date="2020-10" db="EMBL/GenBank/DDBJ databases">
        <authorList>
            <person name="Han B."/>
            <person name="Lu T."/>
            <person name="Zhao Q."/>
            <person name="Huang X."/>
            <person name="Zhao Y."/>
        </authorList>
    </citation>
    <scope>NUCLEOTIDE SEQUENCE</scope>
</reference>
<dbReference type="Proteomes" id="UP000604825">
    <property type="component" value="Unassembled WGS sequence"/>
</dbReference>
<evidence type="ECO:0000313" key="4">
    <source>
        <dbReference type="Proteomes" id="UP000604825"/>
    </source>
</evidence>
<feature type="region of interest" description="Disordered" evidence="1">
    <location>
        <begin position="31"/>
        <end position="68"/>
    </location>
</feature>
<keyword evidence="4" id="KW-1185">Reference proteome</keyword>
<evidence type="ECO:0000256" key="1">
    <source>
        <dbReference type="SAM" id="MobiDB-lite"/>
    </source>
</evidence>
<dbReference type="AlphaFoldDB" id="A0A811N9F8"/>
<gene>
    <name evidence="3" type="ORF">NCGR_LOCUS12539</name>
</gene>
<feature type="chain" id="PRO_5032877305" evidence="2">
    <location>
        <begin position="17"/>
        <end position="137"/>
    </location>
</feature>
<evidence type="ECO:0000256" key="2">
    <source>
        <dbReference type="SAM" id="SignalP"/>
    </source>
</evidence>
<comment type="caution">
    <text evidence="3">The sequence shown here is derived from an EMBL/GenBank/DDBJ whole genome shotgun (WGS) entry which is preliminary data.</text>
</comment>
<name>A0A811N9F8_9POAL</name>
<protein>
    <submittedName>
        <fullName evidence="3">Uncharacterized protein</fullName>
    </submittedName>
</protein>
<dbReference type="EMBL" id="CAJGYO010000003">
    <property type="protein sequence ID" value="CAD6218688.1"/>
    <property type="molecule type" value="Genomic_DNA"/>
</dbReference>
<organism evidence="3 4">
    <name type="scientific">Miscanthus lutarioriparius</name>
    <dbReference type="NCBI Taxonomy" id="422564"/>
    <lineage>
        <taxon>Eukaryota</taxon>
        <taxon>Viridiplantae</taxon>
        <taxon>Streptophyta</taxon>
        <taxon>Embryophyta</taxon>
        <taxon>Tracheophyta</taxon>
        <taxon>Spermatophyta</taxon>
        <taxon>Magnoliopsida</taxon>
        <taxon>Liliopsida</taxon>
        <taxon>Poales</taxon>
        <taxon>Poaceae</taxon>
        <taxon>PACMAD clade</taxon>
        <taxon>Panicoideae</taxon>
        <taxon>Andropogonodae</taxon>
        <taxon>Andropogoneae</taxon>
        <taxon>Saccharinae</taxon>
        <taxon>Miscanthus</taxon>
    </lineage>
</organism>
<evidence type="ECO:0000313" key="3">
    <source>
        <dbReference type="EMBL" id="CAD6218688.1"/>
    </source>
</evidence>